<accession>A0A4Y9Y8Q5</accession>
<dbReference type="Proteomes" id="UP000298390">
    <property type="component" value="Unassembled WGS sequence"/>
</dbReference>
<name>A0A4Y9Y8Q5_9APHY</name>
<keyword evidence="1" id="KW-0175">Coiled coil</keyword>
<gene>
    <name evidence="2" type="ORF">EVJ58_g6424</name>
</gene>
<dbReference type="AlphaFoldDB" id="A0A4Y9Y8Q5"/>
<dbReference type="EMBL" id="SEKV01000361">
    <property type="protein sequence ID" value="TFY58430.1"/>
    <property type="molecule type" value="Genomic_DNA"/>
</dbReference>
<proteinExistence type="predicted"/>
<comment type="caution">
    <text evidence="2">The sequence shown here is derived from an EMBL/GenBank/DDBJ whole genome shotgun (WGS) entry which is preliminary data.</text>
</comment>
<evidence type="ECO:0000313" key="3">
    <source>
        <dbReference type="Proteomes" id="UP000298390"/>
    </source>
</evidence>
<organism evidence="2 3">
    <name type="scientific">Rhodofomes roseus</name>
    <dbReference type="NCBI Taxonomy" id="34475"/>
    <lineage>
        <taxon>Eukaryota</taxon>
        <taxon>Fungi</taxon>
        <taxon>Dikarya</taxon>
        <taxon>Basidiomycota</taxon>
        <taxon>Agaricomycotina</taxon>
        <taxon>Agaricomycetes</taxon>
        <taxon>Polyporales</taxon>
        <taxon>Rhodofomes</taxon>
    </lineage>
</organism>
<protein>
    <submittedName>
        <fullName evidence="2">Uncharacterized protein</fullName>
    </submittedName>
</protein>
<reference evidence="2 3" key="1">
    <citation type="submission" date="2019-01" db="EMBL/GenBank/DDBJ databases">
        <title>Genome sequencing of the rare red list fungi Fomitopsis rosea.</title>
        <authorList>
            <person name="Buettner E."/>
            <person name="Kellner H."/>
        </authorList>
    </citation>
    <scope>NUCLEOTIDE SEQUENCE [LARGE SCALE GENOMIC DNA]</scope>
    <source>
        <strain evidence="2 3">DSM 105464</strain>
    </source>
</reference>
<evidence type="ECO:0000256" key="1">
    <source>
        <dbReference type="SAM" id="Coils"/>
    </source>
</evidence>
<evidence type="ECO:0000313" key="2">
    <source>
        <dbReference type="EMBL" id="TFY58430.1"/>
    </source>
</evidence>
<feature type="coiled-coil region" evidence="1">
    <location>
        <begin position="135"/>
        <end position="169"/>
    </location>
</feature>
<sequence>MTEDTNSAHTIVKCISSLGGPVYAAEEVAWASSVPQGKALLEWLASQVRHHAIATHIEGGGDDVVEYRASLDPIALHERELRELFSATTSEQSTRVRSNNAAGYISPSILSTRSSLMEKESELLEDETRLLKHRLKSSKVAAKDLTQAIKALQIEVETVGKEIQQQDARLNELCINADTVVSRSARTAERLLEMTKEDGTADGRAEQSRTSQVRDSLVDISSLHGSVASAAASRLAAVDEAAASLPTPAEVKQEVARLQASLENSRGRQNHVNAYPDSRSMSTDAYCAELDRISHLLESVSDTENKQRLLNDLVVGERSELKVDDDCVDIVEEVARAWSLDQAAILEAREKIVDEAIKRFTEDLLPPLGVLHRTLAARSEYNLEAEALVSVLIEELEEVADDVVAVKQHMARVSASAEADGDAREKHAHALLEEELTELLKRTQGSRPPDARPLVLLEREDVTMELKAVRERAQAADEGQTRWTSTLAPKLAELSSTHADLLAIVYENAPVNTSPPFGLPTDARAVVASIKETAVRLDAMLQRLQKDSQLGDRDKRKLTAFVEKWAR</sequence>